<sequence>MRDTGVEGVVLRKGLVEEGQLTRESCLLIRIKSKALLAEKAEINLRTPYLCGEVTALCIPDASYDVIVGNVRRVRSPEDPDMSVMEGPATTRAQAFFETQLDNCGAYNGEARIT</sequence>
<dbReference type="AlphaFoldDB" id="A0AAV4D9F6"/>
<keyword evidence="2" id="KW-1185">Reference proteome</keyword>
<evidence type="ECO:0000313" key="1">
    <source>
        <dbReference type="EMBL" id="GFO40782.1"/>
    </source>
</evidence>
<reference evidence="1 2" key="1">
    <citation type="journal article" date="2021" name="Elife">
        <title>Chloroplast acquisition without the gene transfer in kleptoplastic sea slugs, Plakobranchus ocellatus.</title>
        <authorList>
            <person name="Maeda T."/>
            <person name="Takahashi S."/>
            <person name="Yoshida T."/>
            <person name="Shimamura S."/>
            <person name="Takaki Y."/>
            <person name="Nagai Y."/>
            <person name="Toyoda A."/>
            <person name="Suzuki Y."/>
            <person name="Arimoto A."/>
            <person name="Ishii H."/>
            <person name="Satoh N."/>
            <person name="Nishiyama T."/>
            <person name="Hasebe M."/>
            <person name="Maruyama T."/>
            <person name="Minagawa J."/>
            <person name="Obokata J."/>
            <person name="Shigenobu S."/>
        </authorList>
    </citation>
    <scope>NUCLEOTIDE SEQUENCE [LARGE SCALE GENOMIC DNA]</scope>
</reference>
<accession>A0AAV4D9F6</accession>
<dbReference type="EMBL" id="BLXT01007636">
    <property type="protein sequence ID" value="GFO40782.1"/>
    <property type="molecule type" value="Genomic_DNA"/>
</dbReference>
<evidence type="ECO:0000313" key="2">
    <source>
        <dbReference type="Proteomes" id="UP000735302"/>
    </source>
</evidence>
<dbReference type="Proteomes" id="UP000735302">
    <property type="component" value="Unassembled WGS sequence"/>
</dbReference>
<organism evidence="1 2">
    <name type="scientific">Plakobranchus ocellatus</name>
    <dbReference type="NCBI Taxonomy" id="259542"/>
    <lineage>
        <taxon>Eukaryota</taxon>
        <taxon>Metazoa</taxon>
        <taxon>Spiralia</taxon>
        <taxon>Lophotrochozoa</taxon>
        <taxon>Mollusca</taxon>
        <taxon>Gastropoda</taxon>
        <taxon>Heterobranchia</taxon>
        <taxon>Euthyneura</taxon>
        <taxon>Panpulmonata</taxon>
        <taxon>Sacoglossa</taxon>
        <taxon>Placobranchoidea</taxon>
        <taxon>Plakobranchidae</taxon>
        <taxon>Plakobranchus</taxon>
    </lineage>
</organism>
<protein>
    <submittedName>
        <fullName evidence="1">Uncharacterized protein</fullName>
    </submittedName>
</protein>
<proteinExistence type="predicted"/>
<comment type="caution">
    <text evidence="1">The sequence shown here is derived from an EMBL/GenBank/DDBJ whole genome shotgun (WGS) entry which is preliminary data.</text>
</comment>
<name>A0AAV4D9F6_9GAST</name>
<gene>
    <name evidence="1" type="ORF">PoB_006728700</name>
</gene>